<proteinExistence type="predicted"/>
<organism evidence="2 3">
    <name type="scientific">Mycena maculata</name>
    <dbReference type="NCBI Taxonomy" id="230809"/>
    <lineage>
        <taxon>Eukaryota</taxon>
        <taxon>Fungi</taxon>
        <taxon>Dikarya</taxon>
        <taxon>Basidiomycota</taxon>
        <taxon>Agaricomycotina</taxon>
        <taxon>Agaricomycetes</taxon>
        <taxon>Agaricomycetidae</taxon>
        <taxon>Agaricales</taxon>
        <taxon>Marasmiineae</taxon>
        <taxon>Mycenaceae</taxon>
        <taxon>Mycena</taxon>
    </lineage>
</organism>
<evidence type="ECO:0008006" key="4">
    <source>
        <dbReference type="Google" id="ProtNLM"/>
    </source>
</evidence>
<keyword evidence="3" id="KW-1185">Reference proteome</keyword>
<dbReference type="AlphaFoldDB" id="A0AAD7HL87"/>
<dbReference type="EMBL" id="JARJLG010000250">
    <property type="protein sequence ID" value="KAJ7723189.1"/>
    <property type="molecule type" value="Genomic_DNA"/>
</dbReference>
<feature type="transmembrane region" description="Helical" evidence="1">
    <location>
        <begin position="13"/>
        <end position="30"/>
    </location>
</feature>
<accession>A0AAD7HL87</accession>
<reference evidence="2" key="1">
    <citation type="submission" date="2023-03" db="EMBL/GenBank/DDBJ databases">
        <title>Massive genome expansion in bonnet fungi (Mycena s.s.) driven by repeated elements and novel gene families across ecological guilds.</title>
        <authorList>
            <consortium name="Lawrence Berkeley National Laboratory"/>
            <person name="Harder C.B."/>
            <person name="Miyauchi S."/>
            <person name="Viragh M."/>
            <person name="Kuo A."/>
            <person name="Thoen E."/>
            <person name="Andreopoulos B."/>
            <person name="Lu D."/>
            <person name="Skrede I."/>
            <person name="Drula E."/>
            <person name="Henrissat B."/>
            <person name="Morin E."/>
            <person name="Kohler A."/>
            <person name="Barry K."/>
            <person name="LaButti K."/>
            <person name="Morin E."/>
            <person name="Salamov A."/>
            <person name="Lipzen A."/>
            <person name="Mereny Z."/>
            <person name="Hegedus B."/>
            <person name="Baldrian P."/>
            <person name="Stursova M."/>
            <person name="Weitz H."/>
            <person name="Taylor A."/>
            <person name="Grigoriev I.V."/>
            <person name="Nagy L.G."/>
            <person name="Martin F."/>
            <person name="Kauserud H."/>
        </authorList>
    </citation>
    <scope>NUCLEOTIDE SEQUENCE</scope>
    <source>
        <strain evidence="2">CBHHK188m</strain>
    </source>
</reference>
<gene>
    <name evidence="2" type="ORF">DFH07DRAFT_783647</name>
</gene>
<dbReference type="Proteomes" id="UP001215280">
    <property type="component" value="Unassembled WGS sequence"/>
</dbReference>
<sequence>MPDSITKHLPVEISSYILGLAIFGGVASFWEMAQTRWAILVACGSWLKILNKEASFWTWIMISPKVGVDCLRDSICRSRSRALDIHISFSDLDIHAYITRNVNVFSTSDDLAITLLSRRLSYAWFHCARWCSLKMDTNMRVVVRSLRNAFRELHARGLRRISMTYLHPSDTSNFPIWSTLTQHTWFSLDLPCLEILSLCAVSMRWADLPILPCLRRLSVFSVERRFSPTFIQYKAIIESSTILEHLALREVGCADMHLVPDGSHITSSSIRSLDIFHPCPTSRVWLYAGIFSRPSGSWSSLATPHTVVFLVFSCITYLDLTQAGSMVFARLVEASEERRTGGLTTVMPGLDTIVLGQEAPHIIRKFVELHGAREGSSGEHMTLCCVRTAFLPLASPSTPADLVDLSWITAHIIHFTGIEKVSQSSLSLQDLRWRVFPNSD</sequence>
<keyword evidence="1" id="KW-1133">Transmembrane helix</keyword>
<keyword evidence="1" id="KW-0472">Membrane</keyword>
<evidence type="ECO:0000313" key="2">
    <source>
        <dbReference type="EMBL" id="KAJ7723189.1"/>
    </source>
</evidence>
<name>A0AAD7HL87_9AGAR</name>
<comment type="caution">
    <text evidence="2">The sequence shown here is derived from an EMBL/GenBank/DDBJ whole genome shotgun (WGS) entry which is preliminary data.</text>
</comment>
<protein>
    <recommendedName>
        <fullName evidence="4">F-box domain-containing protein</fullName>
    </recommendedName>
</protein>
<evidence type="ECO:0000313" key="3">
    <source>
        <dbReference type="Proteomes" id="UP001215280"/>
    </source>
</evidence>
<evidence type="ECO:0000256" key="1">
    <source>
        <dbReference type="SAM" id="Phobius"/>
    </source>
</evidence>
<keyword evidence="1" id="KW-0812">Transmembrane</keyword>